<organism evidence="1 2">
    <name type="scientific">Desulfopila aestuarii DSM 18488</name>
    <dbReference type="NCBI Taxonomy" id="1121416"/>
    <lineage>
        <taxon>Bacteria</taxon>
        <taxon>Pseudomonadati</taxon>
        <taxon>Thermodesulfobacteriota</taxon>
        <taxon>Desulfobulbia</taxon>
        <taxon>Desulfobulbales</taxon>
        <taxon>Desulfocapsaceae</taxon>
        <taxon>Desulfopila</taxon>
    </lineage>
</organism>
<name>A0A1M7XZD3_9BACT</name>
<protein>
    <submittedName>
        <fullName evidence="1">Uncharacterized protein</fullName>
    </submittedName>
</protein>
<keyword evidence="2" id="KW-1185">Reference proteome</keyword>
<reference evidence="1 2" key="1">
    <citation type="submission" date="2016-12" db="EMBL/GenBank/DDBJ databases">
        <authorList>
            <person name="Song W.-J."/>
            <person name="Kurnit D.M."/>
        </authorList>
    </citation>
    <scope>NUCLEOTIDE SEQUENCE [LARGE SCALE GENOMIC DNA]</scope>
    <source>
        <strain evidence="1 2">DSM 18488</strain>
    </source>
</reference>
<sequence>MMQSLLYGGSVESRLAASHVIFGQLAEQLQNDLTFMNKLKSLTHHARAVANHMAEMQLGPLCIRCSSQTSGGCCSLFMAGETDALQMLMNILAGIEVRQVRNDGRECCFLGETGCIFIFKPMFCLNYNCTHIHKAATSFQMQELERLTGVVLTKQYELEQVLLACIRRESGKTKQPPSLDFNNSSF</sequence>
<dbReference type="OrthoDB" id="9800594at2"/>
<dbReference type="AlphaFoldDB" id="A0A1M7XZD3"/>
<dbReference type="STRING" id="1121416.SAMN02745220_00769"/>
<gene>
    <name evidence="1" type="ORF">SAMN02745220_00769</name>
</gene>
<proteinExistence type="predicted"/>
<evidence type="ECO:0000313" key="2">
    <source>
        <dbReference type="Proteomes" id="UP000184603"/>
    </source>
</evidence>
<dbReference type="RefSeq" id="WP_073612133.1">
    <property type="nucleotide sequence ID" value="NZ_FRFE01000003.1"/>
</dbReference>
<dbReference type="EMBL" id="FRFE01000003">
    <property type="protein sequence ID" value="SHO44497.1"/>
    <property type="molecule type" value="Genomic_DNA"/>
</dbReference>
<evidence type="ECO:0000313" key="1">
    <source>
        <dbReference type="EMBL" id="SHO44497.1"/>
    </source>
</evidence>
<accession>A0A1M7XZD3</accession>
<dbReference type="Proteomes" id="UP000184603">
    <property type="component" value="Unassembled WGS sequence"/>
</dbReference>